<evidence type="ECO:0000256" key="4">
    <source>
        <dbReference type="ARBA" id="ARBA00023136"/>
    </source>
</evidence>
<dbReference type="GO" id="GO:0034707">
    <property type="term" value="C:chloride channel complex"/>
    <property type="evidence" value="ECO:0007669"/>
    <property type="project" value="UniProtKB-KW"/>
</dbReference>
<dbReference type="EMBL" id="GFXV01006144">
    <property type="protein sequence ID" value="MBW17949.1"/>
    <property type="molecule type" value="Transcribed_RNA"/>
</dbReference>
<protein>
    <recommendedName>
        <fullName evidence="6">Bestrophin homolog</fullName>
    </recommendedName>
</protein>
<evidence type="ECO:0000256" key="6">
    <source>
        <dbReference type="RuleBase" id="RU363126"/>
    </source>
</evidence>
<evidence type="ECO:0000313" key="8">
    <source>
        <dbReference type="EMBL" id="MBW17949.1"/>
    </source>
</evidence>
<name>A0A2H8TVK0_9HEMI</name>
<dbReference type="Pfam" id="PF01062">
    <property type="entry name" value="Bestrophin"/>
    <property type="match status" value="1"/>
</dbReference>
<keyword evidence="6" id="KW-0869">Chloride channel</keyword>
<feature type="compositionally biased region" description="Polar residues" evidence="7">
    <location>
        <begin position="397"/>
        <end position="406"/>
    </location>
</feature>
<feature type="region of interest" description="Disordered" evidence="7">
    <location>
        <begin position="485"/>
        <end position="519"/>
    </location>
</feature>
<dbReference type="PANTHER" id="PTHR10736">
    <property type="entry name" value="BESTROPHIN"/>
    <property type="match status" value="1"/>
</dbReference>
<evidence type="ECO:0000256" key="3">
    <source>
        <dbReference type="ARBA" id="ARBA00022989"/>
    </source>
</evidence>
<comment type="function">
    <text evidence="6">Forms chloride channels.</text>
</comment>
<keyword evidence="2 6" id="KW-0812">Transmembrane</keyword>
<keyword evidence="6" id="KW-0868">Chloride</keyword>
<keyword evidence="6" id="KW-0813">Transport</keyword>
<keyword evidence="6" id="KW-1003">Cell membrane</keyword>
<feature type="transmembrane region" description="Helical" evidence="6">
    <location>
        <begin position="128"/>
        <end position="144"/>
    </location>
</feature>
<keyword evidence="6" id="KW-0406">Ion transport</keyword>
<feature type="transmembrane region" description="Helical" evidence="6">
    <location>
        <begin position="71"/>
        <end position="90"/>
    </location>
</feature>
<keyword evidence="4 6" id="KW-0472">Membrane</keyword>
<feature type="transmembrane region" description="Helical" evidence="6">
    <location>
        <begin position="270"/>
        <end position="289"/>
    </location>
</feature>
<feature type="transmembrane region" description="Helical" evidence="6">
    <location>
        <begin position="235"/>
        <end position="258"/>
    </location>
</feature>
<keyword evidence="6" id="KW-0407">Ion channel</keyword>
<dbReference type="GO" id="GO:0005254">
    <property type="term" value="F:chloride channel activity"/>
    <property type="evidence" value="ECO:0007669"/>
    <property type="project" value="UniProtKB-KW"/>
</dbReference>
<feature type="transmembrane region" description="Helical" evidence="6">
    <location>
        <begin position="31"/>
        <end position="50"/>
    </location>
</feature>
<sequence>MTVSYQSKVSSSSSAGFTKLLFLWRGSLYQVLYRELLLFMVAFIIISTLYRNAFTVSQKEIFEKVVRYCDAFITQLPLSFILGFYVTYVAKRWWNQYLAIPWPDRAMHVITMYVEGNDDYGCMIRRSLMRYLILTLILVLRSISSPVKKRFPTLEHVAESGYMTADEIEVFYSLPKVEFNTYWVPCTWFITLLKEARKSKRIEDSEGVKLIMQEFIDFRTKCGYLWSYDWISIPLAYTQVVTIATYSFFITAIVGRQYVEGSNKMLQTELDVYIPVFTIVQILFFMGLLKVAEQLINPFGDDEEDFELNFLIDRHTKASFLAVDYLAKIKLPLVKDIYFNELEVSIPYTSASAPFKKKSHRGSVHHMPVPEDQHMMFLPEIIEEADPDQSKSRRPSMCSNKNEGKINSNCKDKVNDSFGIMQVVQQRSSSNGCGEVGGFGGGGPNSNAPTKRGGGGGFKQLAQRKSDATQPVVLVSMTRRPSCNSGQWKPFKWKSSDCGEQRRASVGAGSRPERHQQTNVDLQKRVRPETVMAAAVPAIVPEGHVNTAFVPDRLQRDVWSVPADLSL</sequence>
<proteinExistence type="inferred from homology"/>
<evidence type="ECO:0000256" key="7">
    <source>
        <dbReference type="SAM" id="MobiDB-lite"/>
    </source>
</evidence>
<evidence type="ECO:0000256" key="1">
    <source>
        <dbReference type="ARBA" id="ARBA00004370"/>
    </source>
</evidence>
<gene>
    <name evidence="8" type="primary">Best2_6</name>
</gene>
<dbReference type="PANTHER" id="PTHR10736:SF0">
    <property type="entry name" value="BESTROPHIN HOMOLOG"/>
    <property type="match status" value="1"/>
</dbReference>
<accession>A0A2H8TVK0</accession>
<feature type="compositionally biased region" description="Basic and acidic residues" evidence="7">
    <location>
        <begin position="494"/>
        <end position="503"/>
    </location>
</feature>
<evidence type="ECO:0000256" key="2">
    <source>
        <dbReference type="ARBA" id="ARBA00022692"/>
    </source>
</evidence>
<comment type="similarity">
    <text evidence="5 6">Belongs to the anion channel-forming bestrophin (TC 1.A.46) family. Calcium-sensitive chloride channel subfamily.</text>
</comment>
<dbReference type="InterPro" id="IPR000615">
    <property type="entry name" value="Bestrophin"/>
</dbReference>
<comment type="subcellular location">
    <subcellularLocation>
        <location evidence="6">Cell membrane</location>
        <topology evidence="6">Multi-pass membrane protein</topology>
    </subcellularLocation>
    <subcellularLocation>
        <location evidence="1">Membrane</location>
    </subcellularLocation>
</comment>
<dbReference type="OrthoDB" id="201595at2759"/>
<dbReference type="InterPro" id="IPR021134">
    <property type="entry name" value="Bestrophin-like"/>
</dbReference>
<keyword evidence="3 6" id="KW-1133">Transmembrane helix</keyword>
<organism evidence="8">
    <name type="scientific">Melanaphis sacchari</name>
    <dbReference type="NCBI Taxonomy" id="742174"/>
    <lineage>
        <taxon>Eukaryota</taxon>
        <taxon>Metazoa</taxon>
        <taxon>Ecdysozoa</taxon>
        <taxon>Arthropoda</taxon>
        <taxon>Hexapoda</taxon>
        <taxon>Insecta</taxon>
        <taxon>Pterygota</taxon>
        <taxon>Neoptera</taxon>
        <taxon>Paraneoptera</taxon>
        <taxon>Hemiptera</taxon>
        <taxon>Sternorrhyncha</taxon>
        <taxon>Aphidomorpha</taxon>
        <taxon>Aphidoidea</taxon>
        <taxon>Aphididae</taxon>
        <taxon>Aphidini</taxon>
        <taxon>Melanaphis</taxon>
    </lineage>
</organism>
<evidence type="ECO:0000256" key="5">
    <source>
        <dbReference type="ARBA" id="ARBA00034769"/>
    </source>
</evidence>
<feature type="region of interest" description="Disordered" evidence="7">
    <location>
        <begin position="385"/>
        <end position="406"/>
    </location>
</feature>
<dbReference type="AlphaFoldDB" id="A0A2H8TVK0"/>
<reference evidence="8" key="1">
    <citation type="submission" date="2017-10" db="EMBL/GenBank/DDBJ databases">
        <title>Transcriptome Assembly of Sugarcane Aphid Adults.</title>
        <authorList>
            <person name="Scully E.D."/>
            <person name="Palmer N.A."/>
            <person name="Geib S.M."/>
            <person name="Sarath G."/>
            <person name="Sattler S.E."/>
        </authorList>
    </citation>
    <scope>NUCLEOTIDE SEQUENCE</scope>
    <source>
        <tissue evidence="8">Whole body</tissue>
    </source>
</reference>
<dbReference type="GO" id="GO:0005886">
    <property type="term" value="C:plasma membrane"/>
    <property type="evidence" value="ECO:0007669"/>
    <property type="project" value="UniProtKB-SubCell"/>
</dbReference>